<protein>
    <recommendedName>
        <fullName evidence="3 8">Cap-specific mRNA (nucleoside-2'-O-)-methyltransferase 1</fullName>
        <ecNumber evidence="2 8">2.1.1.57</ecNumber>
    </recommendedName>
    <alternativeName>
        <fullName evidence="8">Cap1 2'O-ribose methyltransferase 1</fullName>
    </alternativeName>
</protein>
<dbReference type="InterPro" id="IPR029063">
    <property type="entry name" value="SAM-dependent_MTases_sf"/>
</dbReference>
<dbReference type="InterPro" id="IPR050851">
    <property type="entry name" value="mRNA_Cap_2O-Ribose_MeTrfase"/>
</dbReference>
<comment type="subcellular location">
    <subcellularLocation>
        <location evidence="8">Nucleus</location>
    </subcellularLocation>
</comment>
<dbReference type="Gene3D" id="2.20.70.10">
    <property type="match status" value="1"/>
</dbReference>
<evidence type="ECO:0000259" key="11">
    <source>
        <dbReference type="PROSITE" id="PS51613"/>
    </source>
</evidence>
<dbReference type="Proteomes" id="UP000759131">
    <property type="component" value="Unassembled WGS sequence"/>
</dbReference>
<gene>
    <name evidence="12" type="ORF">OSB1V03_LOCUS8363</name>
</gene>
<dbReference type="PROSITE" id="PS50174">
    <property type="entry name" value="G_PATCH"/>
    <property type="match status" value="1"/>
</dbReference>
<dbReference type="GO" id="GO:0005737">
    <property type="term" value="C:cytoplasm"/>
    <property type="evidence" value="ECO:0007669"/>
    <property type="project" value="TreeGrafter"/>
</dbReference>
<dbReference type="OrthoDB" id="10251234at2759"/>
<evidence type="ECO:0000256" key="4">
    <source>
        <dbReference type="ARBA" id="ARBA00022603"/>
    </source>
</evidence>
<keyword evidence="5 8" id="KW-0507">mRNA processing</keyword>
<dbReference type="CDD" id="cd00201">
    <property type="entry name" value="WW"/>
    <property type="match status" value="1"/>
</dbReference>
<dbReference type="Pfam" id="PF01585">
    <property type="entry name" value="G-patch"/>
    <property type="match status" value="1"/>
</dbReference>
<comment type="catalytic activity">
    <reaction evidence="7 8">
        <text>a 5'-end (N(7)-methyl 5'-triphosphoguanosine)-ribonucleoside in mRNA + S-adenosyl-L-methionine = a 5'-end (N(7)-methyl 5'-triphosphoguanosine)-(2'-O-methyl-ribonucleoside) in mRNA + S-adenosyl-L-homocysteine + H(+)</text>
        <dbReference type="Rhea" id="RHEA:67020"/>
        <dbReference type="Rhea" id="RHEA-COMP:17167"/>
        <dbReference type="Rhea" id="RHEA-COMP:17168"/>
        <dbReference type="ChEBI" id="CHEBI:15378"/>
        <dbReference type="ChEBI" id="CHEBI:57856"/>
        <dbReference type="ChEBI" id="CHEBI:59789"/>
        <dbReference type="ChEBI" id="CHEBI:156461"/>
        <dbReference type="ChEBI" id="CHEBI:167609"/>
        <dbReference type="EC" id="2.1.1.57"/>
    </reaction>
</comment>
<feature type="domain" description="G-patch" evidence="10">
    <location>
        <begin position="99"/>
        <end position="129"/>
    </location>
</feature>
<dbReference type="EC" id="2.1.1.57" evidence="2 8"/>
<dbReference type="Pfam" id="PF00397">
    <property type="entry name" value="WW"/>
    <property type="match status" value="1"/>
</dbReference>
<dbReference type="Gene3D" id="3.30.470.30">
    <property type="entry name" value="DNA ligase/mRNA capping enzyme"/>
    <property type="match status" value="1"/>
</dbReference>
<evidence type="ECO:0000256" key="2">
    <source>
        <dbReference type="ARBA" id="ARBA00011923"/>
    </source>
</evidence>
<keyword evidence="8" id="KW-0506">mRNA capping</keyword>
<dbReference type="GO" id="GO:0005634">
    <property type="term" value="C:nucleus"/>
    <property type="evidence" value="ECO:0007669"/>
    <property type="project" value="UniProtKB-SubCell"/>
</dbReference>
<evidence type="ECO:0000313" key="12">
    <source>
        <dbReference type="EMBL" id="CAD7627939.1"/>
    </source>
</evidence>
<dbReference type="GO" id="GO:0016556">
    <property type="term" value="P:mRNA modification"/>
    <property type="evidence" value="ECO:0007669"/>
    <property type="project" value="UniProtKB-UniRule"/>
</dbReference>
<dbReference type="AlphaFoldDB" id="A0A7R9Q1J2"/>
<dbReference type="GO" id="GO:0004483">
    <property type="term" value="F:methyltransferase cap1 activity"/>
    <property type="evidence" value="ECO:0007669"/>
    <property type="project" value="UniProtKB-UniRule"/>
</dbReference>
<evidence type="ECO:0000313" key="13">
    <source>
        <dbReference type="Proteomes" id="UP000759131"/>
    </source>
</evidence>
<dbReference type="FunFam" id="3.40.50.12760:FF:000004">
    <property type="entry name" value="FtsJ-like methyltransferase"/>
    <property type="match status" value="1"/>
</dbReference>
<keyword evidence="4 8" id="KW-0489">Methyltransferase</keyword>
<dbReference type="InterPro" id="IPR025816">
    <property type="entry name" value="RrmJ-type_MeTrfase"/>
</dbReference>
<dbReference type="PANTHER" id="PTHR16121:SF0">
    <property type="entry name" value="CAP-SPECIFIC MRNA (NUCLEOSIDE-2'-O-)-METHYLTRANSFERASE 1"/>
    <property type="match status" value="1"/>
</dbReference>
<comment type="function">
    <text evidence="8">S-adenosyl-L-methionine-dependent methyltransferase that mediates RNA cap1 2'-O-ribose methylation to the 5'-cap structure of RNAs. Methylates the ribose of the first nucleotide of a m(7)GpppG-capped mRNA to produce m(7)GpppNmp (cap1).</text>
</comment>
<evidence type="ECO:0000256" key="7">
    <source>
        <dbReference type="ARBA" id="ARBA00049042"/>
    </source>
</evidence>
<feature type="region of interest" description="Disordered" evidence="9">
    <location>
        <begin position="1"/>
        <end position="100"/>
    </location>
</feature>
<evidence type="ECO:0000256" key="5">
    <source>
        <dbReference type="ARBA" id="ARBA00022664"/>
    </source>
</evidence>
<dbReference type="InterPro" id="IPR002877">
    <property type="entry name" value="RNA_MeTrfase_FtsJ_dom"/>
</dbReference>
<evidence type="ECO:0000256" key="1">
    <source>
        <dbReference type="ARBA" id="ARBA00002664"/>
    </source>
</evidence>
<evidence type="ECO:0000256" key="8">
    <source>
        <dbReference type="RuleBase" id="RU368012"/>
    </source>
</evidence>
<feature type="domain" description="RrmJ-type SAM-dependent 2'-O-MTase" evidence="11">
    <location>
        <begin position="154"/>
        <end position="370"/>
    </location>
</feature>
<dbReference type="EMBL" id="CAJPIZ010005205">
    <property type="protein sequence ID" value="CAG2108369.1"/>
    <property type="molecule type" value="Genomic_DNA"/>
</dbReference>
<dbReference type="InterPro" id="IPR000467">
    <property type="entry name" value="G_patch_dom"/>
</dbReference>
<dbReference type="SMART" id="SM00443">
    <property type="entry name" value="G_patch"/>
    <property type="match status" value="1"/>
</dbReference>
<evidence type="ECO:0000256" key="9">
    <source>
        <dbReference type="SAM" id="MobiDB-lite"/>
    </source>
</evidence>
<dbReference type="Pfam" id="PF01728">
    <property type="entry name" value="FtsJ"/>
    <property type="match status" value="1"/>
</dbReference>
<evidence type="ECO:0000256" key="6">
    <source>
        <dbReference type="ARBA" id="ARBA00022691"/>
    </source>
</evidence>
<keyword evidence="8" id="KW-0539">Nucleus</keyword>
<dbReference type="PROSITE" id="PS51613">
    <property type="entry name" value="SAM_MT_RRMJ"/>
    <property type="match status" value="1"/>
</dbReference>
<evidence type="ECO:0000256" key="3">
    <source>
        <dbReference type="ARBA" id="ARBA00021136"/>
    </source>
</evidence>
<dbReference type="Gene3D" id="3.40.50.12760">
    <property type="match status" value="1"/>
</dbReference>
<dbReference type="EMBL" id="OC859780">
    <property type="protein sequence ID" value="CAD7627939.1"/>
    <property type="molecule type" value="Genomic_DNA"/>
</dbReference>
<accession>A0A7R9Q1J2</accession>
<dbReference type="SMART" id="SM00456">
    <property type="entry name" value="WW"/>
    <property type="match status" value="1"/>
</dbReference>
<dbReference type="GO" id="GO:0006370">
    <property type="term" value="P:7-methylguanosine mRNA capping"/>
    <property type="evidence" value="ECO:0007669"/>
    <property type="project" value="UniProtKB-UniRule"/>
</dbReference>
<dbReference type="InterPro" id="IPR001202">
    <property type="entry name" value="WW_dom"/>
</dbReference>
<name>A0A7R9Q1J2_9ACAR</name>
<sequence length="772" mass="88209">MAHKSTLKRKSYADFGNTSEDGVKIKTEDNTAFAAHKASPKKKKYANSGNSSADGVKVKTEDNTTFDAYKSSPKKKNYFGQTSKRIDDNDNDVKPVPKDNNIGRLLMSKMGYREGQGLGKDSQGNVDVIADLSGEELRRARSTSNPFETIEKGMFQNRAAMKMANMDAVFGFMFTEPTDESSKPLVKQNELLYFADICSGPGGFSEYVLWRKGWTAKGFGLTLKGANDFKLDEFFAGSAETFEPHYGDKGLNGNGDIYEPQNLIAFRDFVLNNSDKGVHFVMADGGFSVEGDENNQEILSKRLYLCQFLCSLALLKTNGSFVCKLFDIFTPFSVGLIYLMYRVFKKVCIHKPNSSRPANSERYIICKWKKCGTEAIEHYLFKLNCHLDYLSKENTGEDIIEVVPSDVLMADEKFCQYMTESNNYIGKRQIVFLSKVKAFAENPQLDLNQPELRKECLKYWKVDVKTRVAPFRGEASHRFQELISKPNETKDYFAYKPKLLEEDNVQELDHILGFKCMILGADNDCNSSGANSFTSVRGFFMGLGRTHIYYWDGSSSSKWIKFEAKFELSPSTLLYGEYVQELKGEGKAQRRIAAFHIIDPLFIGGTDVRNKCFEERVSLATKFAKAVNKSSQPEYAAVRMKRVYDLQRIHQIFLHMDMKECKSGAQKVRLCYELNSDERFIIPFGLLIVNTVKQPWIVRWSRSQGKPYYFNLKTGSSLFDFPADSLADFRYTFSNRMLWKWESDKYLMEEEVDSDNKLSRHLIESFVNKRKP</sequence>
<dbReference type="GO" id="GO:0032259">
    <property type="term" value="P:methylation"/>
    <property type="evidence" value="ECO:0007669"/>
    <property type="project" value="UniProtKB-KW"/>
</dbReference>
<dbReference type="SUPFAM" id="SSF53335">
    <property type="entry name" value="S-adenosyl-L-methionine-dependent methyltransferases"/>
    <property type="match status" value="1"/>
</dbReference>
<keyword evidence="8" id="KW-0808">Transferase</keyword>
<dbReference type="GO" id="GO:0003676">
    <property type="term" value="F:nucleic acid binding"/>
    <property type="evidence" value="ECO:0007669"/>
    <property type="project" value="UniProtKB-UniRule"/>
</dbReference>
<keyword evidence="6 8" id="KW-0949">S-adenosyl-L-methionine</keyword>
<feature type="compositionally biased region" description="Basic and acidic residues" evidence="9">
    <location>
        <begin position="84"/>
        <end position="97"/>
    </location>
</feature>
<feature type="compositionally biased region" description="Basic residues" evidence="9">
    <location>
        <begin position="1"/>
        <end position="10"/>
    </location>
</feature>
<reference evidence="12" key="1">
    <citation type="submission" date="2020-11" db="EMBL/GenBank/DDBJ databases">
        <authorList>
            <person name="Tran Van P."/>
        </authorList>
    </citation>
    <scope>NUCLEOTIDE SEQUENCE</scope>
</reference>
<dbReference type="PANTHER" id="PTHR16121">
    <property type="entry name" value="CAP-SPECIFIC MRNA (NUCLEOSIDE-2'-O-)-METHYLTRANSFERASE 1-RELATED"/>
    <property type="match status" value="1"/>
</dbReference>
<comment type="function">
    <text evidence="1">S-adenosyl-L-methionine-dependent methyltransferase that mediates mRNA cap1 2'-O-ribose methylation to the 5'-cap structure of mRNAs. Methylates the ribose of the first nucleotide of a m(7)GpppG-capped mRNA and small nuclear RNA (snRNA) to produce m(7)GpppRm (cap1). Displays a preference for cap0 transcripts. Cap1 modification is linked to higher levels of translation. May be involved in the interferon response pathway.</text>
</comment>
<organism evidence="12">
    <name type="scientific">Medioppia subpectinata</name>
    <dbReference type="NCBI Taxonomy" id="1979941"/>
    <lineage>
        <taxon>Eukaryota</taxon>
        <taxon>Metazoa</taxon>
        <taxon>Ecdysozoa</taxon>
        <taxon>Arthropoda</taxon>
        <taxon>Chelicerata</taxon>
        <taxon>Arachnida</taxon>
        <taxon>Acari</taxon>
        <taxon>Acariformes</taxon>
        <taxon>Sarcoptiformes</taxon>
        <taxon>Oribatida</taxon>
        <taxon>Brachypylina</taxon>
        <taxon>Oppioidea</taxon>
        <taxon>Oppiidae</taxon>
        <taxon>Medioppia</taxon>
    </lineage>
</organism>
<evidence type="ECO:0000259" key="10">
    <source>
        <dbReference type="PROSITE" id="PS50174"/>
    </source>
</evidence>
<proteinExistence type="predicted"/>
<keyword evidence="13" id="KW-1185">Reference proteome</keyword>